<dbReference type="AlphaFoldDB" id="U5DR84"/>
<organism evidence="2 3">
    <name type="scientific">Rubidibacter lacunae KORDI 51-2</name>
    <dbReference type="NCBI Taxonomy" id="582515"/>
    <lineage>
        <taxon>Bacteria</taxon>
        <taxon>Bacillati</taxon>
        <taxon>Cyanobacteriota</taxon>
        <taxon>Cyanophyceae</taxon>
        <taxon>Oscillatoriophycideae</taxon>
        <taxon>Chroococcales</taxon>
        <taxon>Aphanothecaceae</taxon>
        <taxon>Rubidibacter</taxon>
    </lineage>
</organism>
<protein>
    <submittedName>
        <fullName evidence="2">Uncharacterized protein</fullName>
    </submittedName>
</protein>
<sequence>MVTGVVGSASAPGNKLTAKEATRSDAALDLTRFRTRAGSISNQGRQLTWVRQNRAVTGKKFYGRKRHLLVNFLDSALIAMVNAGNQADLTTARQMV</sequence>
<reference evidence="2 3" key="1">
    <citation type="submission" date="2013-05" db="EMBL/GenBank/DDBJ databases">
        <title>Draft genome sequence of Rubidibacter lacunae KORDI 51-2.</title>
        <authorList>
            <person name="Choi D.H."/>
            <person name="Noh J.H."/>
            <person name="Kwon K.-K."/>
            <person name="Lee J.-H."/>
            <person name="Ryu J.-Y."/>
        </authorList>
    </citation>
    <scope>NUCLEOTIDE SEQUENCE [LARGE SCALE GENOMIC DNA]</scope>
    <source>
        <strain evidence="2 3">KORDI 51-2</strain>
    </source>
</reference>
<comment type="caution">
    <text evidence="2">The sequence shown here is derived from an EMBL/GenBank/DDBJ whole genome shotgun (WGS) entry which is preliminary data.</text>
</comment>
<evidence type="ECO:0000313" key="3">
    <source>
        <dbReference type="Proteomes" id="UP000016960"/>
    </source>
</evidence>
<dbReference type="InParanoid" id="U5DR84"/>
<feature type="region of interest" description="Disordered" evidence="1">
    <location>
        <begin position="1"/>
        <end position="21"/>
    </location>
</feature>
<proteinExistence type="predicted"/>
<dbReference type="Proteomes" id="UP000016960">
    <property type="component" value="Unassembled WGS sequence"/>
</dbReference>
<dbReference type="EMBL" id="ASSJ01000003">
    <property type="protein sequence ID" value="ERN43109.1"/>
    <property type="molecule type" value="Genomic_DNA"/>
</dbReference>
<evidence type="ECO:0000256" key="1">
    <source>
        <dbReference type="SAM" id="MobiDB-lite"/>
    </source>
</evidence>
<accession>U5DR84</accession>
<evidence type="ECO:0000313" key="2">
    <source>
        <dbReference type="EMBL" id="ERN43109.1"/>
    </source>
</evidence>
<keyword evidence="3" id="KW-1185">Reference proteome</keyword>
<name>U5DR84_9CHRO</name>
<gene>
    <name evidence="2" type="ORF">KR51_00001770</name>
</gene>